<proteinExistence type="predicted"/>
<evidence type="ECO:0000313" key="2">
    <source>
        <dbReference type="EMBL" id="OAT79537.1"/>
    </source>
</evidence>
<evidence type="ECO:0000259" key="1">
    <source>
        <dbReference type="Pfam" id="PF01592"/>
    </source>
</evidence>
<gene>
    <name evidence="2" type="ORF">A6M21_15695</name>
</gene>
<reference evidence="2 3" key="1">
    <citation type="submission" date="2016-04" db="EMBL/GenBank/DDBJ databases">
        <authorList>
            <person name="Evans L.H."/>
            <person name="Alamgir A."/>
            <person name="Owens N."/>
            <person name="Weber N.D."/>
            <person name="Virtaneva K."/>
            <person name="Barbian K."/>
            <person name="Babar A."/>
            <person name="Rosenke K."/>
        </authorList>
    </citation>
    <scope>NUCLEOTIDE SEQUENCE [LARGE SCALE GENOMIC DNA]</scope>
    <source>
        <strain evidence="2 3">LMa1</strain>
    </source>
</reference>
<dbReference type="RefSeq" id="WP_066671250.1">
    <property type="nucleotide sequence ID" value="NZ_LYVF01000193.1"/>
</dbReference>
<dbReference type="Pfam" id="PF01592">
    <property type="entry name" value="NifU_N"/>
    <property type="match status" value="1"/>
</dbReference>
<dbReference type="InterPro" id="IPR002871">
    <property type="entry name" value="NIF_FeS_clus_asmbl_NifU_N"/>
</dbReference>
<dbReference type="SUPFAM" id="SSF82649">
    <property type="entry name" value="SufE/NifU"/>
    <property type="match status" value="1"/>
</dbReference>
<organism evidence="2 3">
    <name type="scientific">Desulfotomaculum copahuensis</name>
    <dbReference type="NCBI Taxonomy" id="1838280"/>
    <lineage>
        <taxon>Bacteria</taxon>
        <taxon>Bacillati</taxon>
        <taxon>Bacillota</taxon>
        <taxon>Clostridia</taxon>
        <taxon>Eubacteriales</taxon>
        <taxon>Desulfotomaculaceae</taxon>
        <taxon>Desulfotomaculum</taxon>
    </lineage>
</organism>
<accession>A0A1B7LB10</accession>
<dbReference type="Proteomes" id="UP000078532">
    <property type="component" value="Unassembled WGS sequence"/>
</dbReference>
<keyword evidence="3" id="KW-1185">Reference proteome</keyword>
<dbReference type="AlphaFoldDB" id="A0A1B7LB10"/>
<dbReference type="GO" id="GO:0005506">
    <property type="term" value="F:iron ion binding"/>
    <property type="evidence" value="ECO:0007669"/>
    <property type="project" value="InterPro"/>
</dbReference>
<dbReference type="CDD" id="cd06664">
    <property type="entry name" value="IscU_like"/>
    <property type="match status" value="1"/>
</dbReference>
<dbReference type="GO" id="GO:0016226">
    <property type="term" value="P:iron-sulfur cluster assembly"/>
    <property type="evidence" value="ECO:0007669"/>
    <property type="project" value="InterPro"/>
</dbReference>
<feature type="domain" description="NIF system FeS cluster assembly NifU N-terminal" evidence="1">
    <location>
        <begin position="1"/>
        <end position="118"/>
    </location>
</feature>
<comment type="caution">
    <text evidence="2">The sequence shown here is derived from an EMBL/GenBank/DDBJ whole genome shotgun (WGS) entry which is preliminary data.</text>
</comment>
<dbReference type="GO" id="GO:0051536">
    <property type="term" value="F:iron-sulfur cluster binding"/>
    <property type="evidence" value="ECO:0007669"/>
    <property type="project" value="InterPro"/>
</dbReference>
<dbReference type="OrthoDB" id="9804157at2"/>
<dbReference type="STRING" id="1838280.A6M21_15695"/>
<dbReference type="EMBL" id="LYVF01000193">
    <property type="protein sequence ID" value="OAT79537.1"/>
    <property type="molecule type" value="Genomic_DNA"/>
</dbReference>
<name>A0A1B7LB10_9FIRM</name>
<evidence type="ECO:0000313" key="3">
    <source>
        <dbReference type="Proteomes" id="UP000078532"/>
    </source>
</evidence>
<dbReference type="Gene3D" id="3.90.1010.10">
    <property type="match status" value="1"/>
</dbReference>
<dbReference type="PANTHER" id="PTHR10093">
    <property type="entry name" value="IRON-SULFUR CLUSTER ASSEMBLY ENZYME NIFU HOMOLOG"/>
    <property type="match status" value="1"/>
</dbReference>
<protein>
    <submittedName>
        <fullName evidence="2">Iron-sulfur cluster assembly scaffold protein</fullName>
    </submittedName>
</protein>
<sequence length="126" mass="13581">MYTDILMDHFQRPRNVGEIPGADGVGVVGDPGCGDHVKMHIKVERDFLADIKYKVFGCPAAIATTSIFTELVKGKRLEEAGEITDDDIAAALGGLSEQKIHCSNLATRAFYKAVLNYIAGGSPQNK</sequence>